<evidence type="ECO:0000313" key="2">
    <source>
        <dbReference type="Proteomes" id="UP001346869"/>
    </source>
</evidence>
<organism evidence="1 2">
    <name type="scientific">Eleginops maclovinus</name>
    <name type="common">Patagonian blennie</name>
    <name type="synonym">Eleginus maclovinus</name>
    <dbReference type="NCBI Taxonomy" id="56733"/>
    <lineage>
        <taxon>Eukaryota</taxon>
        <taxon>Metazoa</taxon>
        <taxon>Chordata</taxon>
        <taxon>Craniata</taxon>
        <taxon>Vertebrata</taxon>
        <taxon>Euteleostomi</taxon>
        <taxon>Actinopterygii</taxon>
        <taxon>Neopterygii</taxon>
        <taxon>Teleostei</taxon>
        <taxon>Neoteleostei</taxon>
        <taxon>Acanthomorphata</taxon>
        <taxon>Eupercaria</taxon>
        <taxon>Perciformes</taxon>
        <taxon>Notothenioidei</taxon>
        <taxon>Eleginopidae</taxon>
        <taxon>Eleginops</taxon>
    </lineage>
</organism>
<keyword evidence="2" id="KW-1185">Reference proteome</keyword>
<accession>A0AAN7X523</accession>
<dbReference type="AlphaFoldDB" id="A0AAN7X523"/>
<sequence>MIAVPRSLHPNLHYQDALYAPLRIGFLLMTPTASELLGSPKGHTEVQQTQQVFVMLLFFSLLDTWSKNCTNAN</sequence>
<dbReference type="Proteomes" id="UP001346869">
    <property type="component" value="Unassembled WGS sequence"/>
</dbReference>
<reference evidence="1 2" key="2">
    <citation type="journal article" date="2023" name="Mol. Biol. Evol.">
        <title>Genomics of Secondarily Temperate Adaptation in the Only Non-Antarctic Icefish.</title>
        <authorList>
            <person name="Rivera-Colon A.G."/>
            <person name="Rayamajhi N."/>
            <person name="Minhas B.F."/>
            <person name="Madrigal G."/>
            <person name="Bilyk K.T."/>
            <person name="Yoon V."/>
            <person name="Hune M."/>
            <person name="Gregory S."/>
            <person name="Cheng C.H.C."/>
            <person name="Catchen J.M."/>
        </authorList>
    </citation>
    <scope>NUCLEOTIDE SEQUENCE [LARGE SCALE GENOMIC DNA]</scope>
    <source>
        <strain evidence="1">JMC-PN-2008</strain>
    </source>
</reference>
<protein>
    <submittedName>
        <fullName evidence="1">Uncharacterized protein</fullName>
    </submittedName>
</protein>
<evidence type="ECO:0000313" key="1">
    <source>
        <dbReference type="EMBL" id="KAK5856398.1"/>
    </source>
</evidence>
<proteinExistence type="predicted"/>
<name>A0AAN7X523_ELEMC</name>
<reference evidence="1 2" key="1">
    <citation type="journal article" date="2023" name="Genes (Basel)">
        <title>Chromosome-Level Genome Assembly and Circadian Gene Repertoire of the Patagonia Blennie Eleginops maclovinus-The Closest Ancestral Proxy of Antarctic Cryonotothenioids.</title>
        <authorList>
            <person name="Cheng C.C."/>
            <person name="Rivera-Colon A.G."/>
            <person name="Minhas B.F."/>
            <person name="Wilson L."/>
            <person name="Rayamajhi N."/>
            <person name="Vargas-Chacoff L."/>
            <person name="Catchen J.M."/>
        </authorList>
    </citation>
    <scope>NUCLEOTIDE SEQUENCE [LARGE SCALE GENOMIC DNA]</scope>
    <source>
        <strain evidence="1">JMC-PN-2008</strain>
    </source>
</reference>
<dbReference type="EMBL" id="JAUZQC010000017">
    <property type="protein sequence ID" value="KAK5856398.1"/>
    <property type="molecule type" value="Genomic_DNA"/>
</dbReference>
<gene>
    <name evidence="1" type="ORF">PBY51_007998</name>
</gene>
<comment type="caution">
    <text evidence="1">The sequence shown here is derived from an EMBL/GenBank/DDBJ whole genome shotgun (WGS) entry which is preliminary data.</text>
</comment>